<dbReference type="Gene3D" id="2.20.25.240">
    <property type="match status" value="1"/>
</dbReference>
<protein>
    <submittedName>
        <fullName evidence="2">Transposase for insertion sequence element IS905</fullName>
    </submittedName>
</protein>
<dbReference type="EMBL" id="JAHWGI010000148">
    <property type="protein sequence ID" value="KAK3910275.1"/>
    <property type="molecule type" value="Genomic_DNA"/>
</dbReference>
<organism evidence="2 3">
    <name type="scientific">Frankliniella fusca</name>
    <dbReference type="NCBI Taxonomy" id="407009"/>
    <lineage>
        <taxon>Eukaryota</taxon>
        <taxon>Metazoa</taxon>
        <taxon>Ecdysozoa</taxon>
        <taxon>Arthropoda</taxon>
        <taxon>Hexapoda</taxon>
        <taxon>Insecta</taxon>
        <taxon>Pterygota</taxon>
        <taxon>Neoptera</taxon>
        <taxon>Paraneoptera</taxon>
        <taxon>Thysanoptera</taxon>
        <taxon>Terebrantia</taxon>
        <taxon>Thripoidea</taxon>
        <taxon>Thripidae</taxon>
        <taxon>Frankliniella</taxon>
    </lineage>
</organism>
<reference evidence="2" key="1">
    <citation type="submission" date="2021-07" db="EMBL/GenBank/DDBJ databases">
        <authorList>
            <person name="Catto M.A."/>
            <person name="Jacobson A."/>
            <person name="Kennedy G."/>
            <person name="Labadie P."/>
            <person name="Hunt B.G."/>
            <person name="Srinivasan R."/>
        </authorList>
    </citation>
    <scope>NUCLEOTIDE SEQUENCE</scope>
    <source>
        <strain evidence="2">PL_HMW_Pooled</strain>
        <tissue evidence="2">Head</tissue>
    </source>
</reference>
<evidence type="ECO:0000259" key="1">
    <source>
        <dbReference type="Pfam" id="PF10551"/>
    </source>
</evidence>
<comment type="caution">
    <text evidence="2">The sequence shown here is derived from an EMBL/GenBank/DDBJ whole genome shotgun (WGS) entry which is preliminary data.</text>
</comment>
<name>A0AAE1GYL6_9NEOP</name>
<dbReference type="Proteomes" id="UP001219518">
    <property type="component" value="Unassembled WGS sequence"/>
</dbReference>
<evidence type="ECO:0000313" key="3">
    <source>
        <dbReference type="Proteomes" id="UP001219518"/>
    </source>
</evidence>
<dbReference type="InterPro" id="IPR018289">
    <property type="entry name" value="MULE_transposase_dom"/>
</dbReference>
<sequence length="504" mass="58512">FLCLITLVVDAINLIRENGMRENSYYYHLGDGTHAYHVNLETGSSIYFKCVFADNKNFKCGGRAILRLGGAFKHSQPHNHNPDPDYVGQRHFRENILNEIENARFVSFHDILDEYRRDRRYSARVRCRMTMRRLRGAMWRTRMKSFPAIPHTLKELTQVLLNPQYRAKVASTIDGSGNLYAGSCTATDGSHNVLFISERMIDFLKNIKVIQSDGTFRARPLMPASAQCFVLVTPWKNCVVPLGWVLMERKSQSAYSAVFRMLKHLCPQFDPDVIITDWEYAQQKAWQDAFPNAQIQGCLWHLCRAFIKKANKLGIFRFRTALPSLTDYIRKACAICLLPVRYFKVGLGVLRDEALAEDVLLAFILREFFNYVENKWINVLPRRKWMRLFNSLERTNNLCESHNKMLRTKVGAYRPNMWAFIDALSKLEHNAHLDSMLLNEGGQARRTRPCRSVWTDNNLRAISSDLVEQVFHNRNETVSNFLRKAIRLFHGAFDAHLHNEIGRE</sequence>
<gene>
    <name evidence="2" type="ORF">KUF71_004149</name>
</gene>
<keyword evidence="3" id="KW-1185">Reference proteome</keyword>
<accession>A0AAE1GYL6</accession>
<proteinExistence type="predicted"/>
<feature type="domain" description="MULE transposase" evidence="1">
    <location>
        <begin position="209"/>
        <end position="303"/>
    </location>
</feature>
<evidence type="ECO:0000313" key="2">
    <source>
        <dbReference type="EMBL" id="KAK3910275.1"/>
    </source>
</evidence>
<feature type="non-terminal residue" evidence="2">
    <location>
        <position position="1"/>
    </location>
</feature>
<dbReference type="Pfam" id="PF10551">
    <property type="entry name" value="MULE"/>
    <property type="match status" value="1"/>
</dbReference>
<dbReference type="AlphaFoldDB" id="A0AAE1GYL6"/>
<reference evidence="2" key="2">
    <citation type="journal article" date="2023" name="BMC Genomics">
        <title>Pest status, molecular evolution, and epigenetic factors derived from the genome assembly of Frankliniella fusca, a thysanopteran phytovirus vector.</title>
        <authorList>
            <person name="Catto M.A."/>
            <person name="Labadie P.E."/>
            <person name="Jacobson A.L."/>
            <person name="Kennedy G.G."/>
            <person name="Srinivasan R."/>
            <person name="Hunt B.G."/>
        </authorList>
    </citation>
    <scope>NUCLEOTIDE SEQUENCE</scope>
    <source>
        <strain evidence="2">PL_HMW_Pooled</strain>
    </source>
</reference>